<evidence type="ECO:0000256" key="3">
    <source>
        <dbReference type="ARBA" id="ARBA00022692"/>
    </source>
</evidence>
<reference evidence="8" key="2">
    <citation type="submission" date="2021-04" db="EMBL/GenBank/DDBJ databases">
        <authorList>
            <person name="Gilroy R."/>
        </authorList>
    </citation>
    <scope>NUCLEOTIDE SEQUENCE</scope>
    <source>
        <strain evidence="8">CHK178-16964</strain>
    </source>
</reference>
<evidence type="ECO:0000256" key="6">
    <source>
        <dbReference type="SAM" id="Phobius"/>
    </source>
</evidence>
<dbReference type="EMBL" id="DWZA01000002">
    <property type="protein sequence ID" value="HJA69960.1"/>
    <property type="molecule type" value="Genomic_DNA"/>
</dbReference>
<evidence type="ECO:0000256" key="5">
    <source>
        <dbReference type="ARBA" id="ARBA00023136"/>
    </source>
</evidence>
<evidence type="ECO:0000256" key="1">
    <source>
        <dbReference type="ARBA" id="ARBA00004651"/>
    </source>
</evidence>
<comment type="caution">
    <text evidence="8">The sequence shown here is derived from an EMBL/GenBank/DDBJ whole genome shotgun (WGS) entry which is preliminary data.</text>
</comment>
<evidence type="ECO:0000313" key="9">
    <source>
        <dbReference type="Proteomes" id="UP000823900"/>
    </source>
</evidence>
<comment type="subcellular location">
    <subcellularLocation>
        <location evidence="1">Cell membrane</location>
        <topology evidence="1">Multi-pass membrane protein</topology>
    </subcellularLocation>
</comment>
<name>A0A9D2HEA0_9FIRM</name>
<evidence type="ECO:0000313" key="8">
    <source>
        <dbReference type="EMBL" id="HJA69960.1"/>
    </source>
</evidence>
<dbReference type="InterPro" id="IPR050545">
    <property type="entry name" value="Mycobact_MmpL"/>
</dbReference>
<feature type="transmembrane region" description="Helical" evidence="6">
    <location>
        <begin position="579"/>
        <end position="599"/>
    </location>
</feature>
<protein>
    <submittedName>
        <fullName evidence="8">MMPL family transporter</fullName>
    </submittedName>
</protein>
<keyword evidence="3 6" id="KW-0812">Transmembrane</keyword>
<keyword evidence="5 6" id="KW-0472">Membrane</keyword>
<feature type="transmembrane region" description="Helical" evidence="6">
    <location>
        <begin position="359"/>
        <end position="378"/>
    </location>
</feature>
<reference evidence="8" key="1">
    <citation type="journal article" date="2021" name="PeerJ">
        <title>Extensive microbial diversity within the chicken gut microbiome revealed by metagenomics and culture.</title>
        <authorList>
            <person name="Gilroy R."/>
            <person name="Ravi A."/>
            <person name="Getino M."/>
            <person name="Pursley I."/>
            <person name="Horton D.L."/>
            <person name="Alikhan N.F."/>
            <person name="Baker D."/>
            <person name="Gharbi K."/>
            <person name="Hall N."/>
            <person name="Watson M."/>
            <person name="Adriaenssens E.M."/>
            <person name="Foster-Nyarko E."/>
            <person name="Jarju S."/>
            <person name="Secka A."/>
            <person name="Antonio M."/>
            <person name="Oren A."/>
            <person name="Chaudhuri R.R."/>
            <person name="La Ragione R."/>
            <person name="Hildebrand F."/>
            <person name="Pallen M.J."/>
        </authorList>
    </citation>
    <scope>NUCLEOTIDE SEQUENCE</scope>
    <source>
        <strain evidence="8">CHK178-16964</strain>
    </source>
</reference>
<sequence length="714" mass="79057">MKKQGKFIDIVINIVVTKRRQIEKFFMAGVLLCGIMSLFVGTNYDLTEYLPEWAPVEQGIQVMEDHFGYPGSARLMIDDVSIYEAKRYKDQVEALDGVDTVTWMDSTVSVYESEAFLNSHDIEDYYKDGHAVMDILFEEGDSDPETYEAVDQIREMFGEKGHLSGPAIQNKTVEESLGEEMPKILAFGVLAILAILTFTTNSWIEPLLFITTMGIAIVFNMGTNIIFGKISFLSASVSAVLQLAVAMDYSIFLLHTFTREQDEGKDVETAMINALHEAFPSIMASGVTTIIGFLALALMKFTIGMDMGFVMAKGIVWSIITVLFLMPALIIRMNNLIIKTRHKSFVPPLGGVVKILFRMRHIIAAAAVILVIPCYVAQGMNDFRYGNAAVGSGEGSRSYEDEQLTNQIFGESNMLIVIVPNTNIVKEGKLSDRLEELPYVKSVTSMAGTLPPGIPESFLPESLTSQLHEGGYARMVVIVKSDSESAFAFQCMDEIKGITESYYPQESYFVGTTPATQDMKNIISSDYNLVNGISVLGVALVIFFSFSSFTSIVAVMIPIELAIFINMALPYLYGQELVFLGYLMVSSMQLGATVDYSILMTNTYLSIRDKEPDKKKAAEAAVNQCILSILTSGSVLTVAGYGVYYLSSVQAIATMGQLIGRGGFFGMILVLTLLPWLLNTFDTRIMADKEKLLKKKEERKARKKKEGSIWKGKK</sequence>
<evidence type="ECO:0000256" key="2">
    <source>
        <dbReference type="ARBA" id="ARBA00022475"/>
    </source>
</evidence>
<feature type="transmembrane region" description="Helical" evidence="6">
    <location>
        <begin position="620"/>
        <end position="646"/>
    </location>
</feature>
<feature type="transmembrane region" description="Helical" evidence="6">
    <location>
        <begin position="658"/>
        <end position="678"/>
    </location>
</feature>
<keyword evidence="4 6" id="KW-1133">Transmembrane helix</keyword>
<feature type="transmembrane region" description="Helical" evidence="6">
    <location>
        <begin position="529"/>
        <end position="546"/>
    </location>
</feature>
<dbReference type="Gene3D" id="1.20.1640.10">
    <property type="entry name" value="Multidrug efflux transporter AcrB transmembrane domain"/>
    <property type="match status" value="2"/>
</dbReference>
<proteinExistence type="predicted"/>
<dbReference type="InterPro" id="IPR004869">
    <property type="entry name" value="MMPL_dom"/>
</dbReference>
<evidence type="ECO:0000259" key="7">
    <source>
        <dbReference type="Pfam" id="PF03176"/>
    </source>
</evidence>
<dbReference type="SUPFAM" id="SSF82866">
    <property type="entry name" value="Multidrug efflux transporter AcrB transmembrane domain"/>
    <property type="match status" value="2"/>
</dbReference>
<dbReference type="Proteomes" id="UP000823900">
    <property type="component" value="Unassembled WGS sequence"/>
</dbReference>
<feature type="transmembrane region" description="Helical" evidence="6">
    <location>
        <begin position="315"/>
        <end position="338"/>
    </location>
</feature>
<feature type="domain" description="Membrane transport protein MMPL" evidence="7">
    <location>
        <begin position="127"/>
        <end position="331"/>
    </location>
</feature>
<dbReference type="Pfam" id="PF03176">
    <property type="entry name" value="MMPL"/>
    <property type="match status" value="2"/>
</dbReference>
<accession>A0A9D2HEA0</accession>
<organism evidence="8 9">
    <name type="scientific">Candidatus Lachnoclostridium stercoravium</name>
    <dbReference type="NCBI Taxonomy" id="2838633"/>
    <lineage>
        <taxon>Bacteria</taxon>
        <taxon>Bacillati</taxon>
        <taxon>Bacillota</taxon>
        <taxon>Clostridia</taxon>
        <taxon>Lachnospirales</taxon>
        <taxon>Lachnospiraceae</taxon>
    </lineage>
</organism>
<evidence type="ECO:0000256" key="4">
    <source>
        <dbReference type="ARBA" id="ARBA00022989"/>
    </source>
</evidence>
<feature type="domain" description="Membrane transport protein MMPL" evidence="7">
    <location>
        <begin position="469"/>
        <end position="694"/>
    </location>
</feature>
<keyword evidence="2" id="KW-1003">Cell membrane</keyword>
<feature type="transmembrane region" description="Helical" evidence="6">
    <location>
        <begin position="25"/>
        <end position="44"/>
    </location>
</feature>
<gene>
    <name evidence="8" type="ORF">IAA07_00080</name>
</gene>
<dbReference type="GO" id="GO:0005886">
    <property type="term" value="C:plasma membrane"/>
    <property type="evidence" value="ECO:0007669"/>
    <property type="project" value="UniProtKB-SubCell"/>
</dbReference>
<dbReference type="AlphaFoldDB" id="A0A9D2HEA0"/>
<feature type="transmembrane region" description="Helical" evidence="6">
    <location>
        <begin position="278"/>
        <end position="303"/>
    </location>
</feature>
<dbReference type="PANTHER" id="PTHR33406:SF13">
    <property type="entry name" value="MEMBRANE PROTEIN YDFJ"/>
    <property type="match status" value="1"/>
</dbReference>
<feature type="transmembrane region" description="Helical" evidence="6">
    <location>
        <begin position="184"/>
        <end position="200"/>
    </location>
</feature>
<dbReference type="PANTHER" id="PTHR33406">
    <property type="entry name" value="MEMBRANE PROTEIN MJ1562-RELATED"/>
    <property type="match status" value="1"/>
</dbReference>